<accession>A0A3S0WKL7</accession>
<protein>
    <recommendedName>
        <fullName evidence="1">DUF6922 domain-containing protein</fullName>
    </recommendedName>
</protein>
<proteinExistence type="predicted"/>
<dbReference type="OrthoDB" id="1364214at2"/>
<dbReference type="EMBL" id="RYYU01000001">
    <property type="protein sequence ID" value="RUL59613.1"/>
    <property type="molecule type" value="Genomic_DNA"/>
</dbReference>
<evidence type="ECO:0000259" key="1">
    <source>
        <dbReference type="Pfam" id="PF21956"/>
    </source>
</evidence>
<feature type="domain" description="DUF6922" evidence="1">
    <location>
        <begin position="10"/>
        <end position="60"/>
    </location>
</feature>
<comment type="caution">
    <text evidence="2">The sequence shown here is derived from an EMBL/GenBank/DDBJ whole genome shotgun (WGS) entry which is preliminary data.</text>
</comment>
<dbReference type="AlphaFoldDB" id="A0A3S0WKL7"/>
<reference evidence="2 3" key="1">
    <citation type="submission" date="2018-12" db="EMBL/GenBank/DDBJ databases">
        <title>Genome sequencing of Prevotella sp. KCOM 3155 (= JS262).</title>
        <authorList>
            <person name="Kook J.-K."/>
            <person name="Park S.-N."/>
            <person name="Lim Y.K."/>
        </authorList>
    </citation>
    <scope>NUCLEOTIDE SEQUENCE [LARGE SCALE GENOMIC DNA]</scope>
    <source>
        <strain evidence="2 3">KCOM 3155</strain>
    </source>
</reference>
<gene>
    <name evidence="2" type="ORF">EHV08_07465</name>
</gene>
<evidence type="ECO:0000313" key="3">
    <source>
        <dbReference type="Proteomes" id="UP000278983"/>
    </source>
</evidence>
<name>A0A3S0WKL7_9BACT</name>
<sequence length="111" mass="13501">MSSKECISRLSKMLFWDMDMEQADMDKYPRHIIQRVLEYGTLEDWRIIHSYYGLDKIVEECKQMRTLDPICLAFICAKSNTKEEEYRCYHTRQSFPTLWNTEKRINYILSE</sequence>
<dbReference type="Proteomes" id="UP000278983">
    <property type="component" value="Unassembled WGS sequence"/>
</dbReference>
<dbReference type="RefSeq" id="WP_126678720.1">
    <property type="nucleotide sequence ID" value="NZ_RYYU01000001.1"/>
</dbReference>
<organism evidence="2 3">
    <name type="scientific">Prevotella koreensis</name>
    <dbReference type="NCBI Taxonomy" id="2490854"/>
    <lineage>
        <taxon>Bacteria</taxon>
        <taxon>Pseudomonadati</taxon>
        <taxon>Bacteroidota</taxon>
        <taxon>Bacteroidia</taxon>
        <taxon>Bacteroidales</taxon>
        <taxon>Prevotellaceae</taxon>
        <taxon>Prevotella</taxon>
    </lineage>
</organism>
<dbReference type="Pfam" id="PF21956">
    <property type="entry name" value="DUF6922"/>
    <property type="match status" value="1"/>
</dbReference>
<dbReference type="InterPro" id="IPR053830">
    <property type="entry name" value="DUF6922"/>
</dbReference>
<keyword evidence="3" id="KW-1185">Reference proteome</keyword>
<evidence type="ECO:0000313" key="2">
    <source>
        <dbReference type="EMBL" id="RUL59613.1"/>
    </source>
</evidence>